<dbReference type="InterPro" id="IPR005835">
    <property type="entry name" value="NTP_transferase_dom"/>
</dbReference>
<evidence type="ECO:0000313" key="4">
    <source>
        <dbReference type="EMBL" id="HGQ36449.1"/>
    </source>
</evidence>
<reference evidence="5" key="1">
    <citation type="journal article" date="2020" name="mSystems">
        <title>Genome- and Community-Level Interaction Insights into Carbon Utilization and Element Cycling Functions of Hydrothermarchaeota in Hydrothermal Sediment.</title>
        <authorList>
            <person name="Zhou Z."/>
            <person name="Liu Y."/>
            <person name="Xu W."/>
            <person name="Pan J."/>
            <person name="Luo Z.H."/>
            <person name="Li M."/>
        </authorList>
    </citation>
    <scope>NUCLEOTIDE SEQUENCE [LARGE SCALE GENOMIC DNA]</scope>
    <source>
        <strain evidence="5">SpSt-637</strain>
        <strain evidence="4">SpSt-667</strain>
    </source>
</reference>
<dbReference type="CDD" id="cd04181">
    <property type="entry name" value="NTP_transferase"/>
    <property type="match status" value="1"/>
</dbReference>
<organism evidence="5">
    <name type="scientific">Ignisphaera aggregans</name>
    <dbReference type="NCBI Taxonomy" id="334771"/>
    <lineage>
        <taxon>Archaea</taxon>
        <taxon>Thermoproteota</taxon>
        <taxon>Thermoprotei</taxon>
        <taxon>Desulfurococcales</taxon>
        <taxon>Desulfurococcaceae</taxon>
        <taxon>Ignisphaera</taxon>
    </lineage>
</organism>
<dbReference type="InterPro" id="IPR029044">
    <property type="entry name" value="Nucleotide-diphossugar_trans"/>
</dbReference>
<dbReference type="Gene3D" id="2.160.10.10">
    <property type="entry name" value="Hexapeptide repeat proteins"/>
    <property type="match status" value="2"/>
</dbReference>
<feature type="domain" description="Nucleotidyl transferase" evidence="2">
    <location>
        <begin position="11"/>
        <end position="258"/>
    </location>
</feature>
<dbReference type="AlphaFoldDB" id="A0A7C4NPW4"/>
<dbReference type="EMBL" id="DTCK01000041">
    <property type="protein sequence ID" value="HGQ36449.1"/>
    <property type="molecule type" value="Genomic_DNA"/>
</dbReference>
<dbReference type="SUPFAM" id="SSF51161">
    <property type="entry name" value="Trimeric LpxA-like enzymes"/>
    <property type="match status" value="1"/>
</dbReference>
<comment type="similarity">
    <text evidence="1">Belongs to the transferase hexapeptide repeat family.</text>
</comment>
<sequence length="418" mass="48020">MSKLRVATIPVGGEAVRLRPLSVETSKALIRILNRPILEFIILELAINGIEDIYLGVRGYYNYKAVHDYFREGYWVRAKYPFIDRDVRIRYMPRYETSGNAEAVKILIEYYGINEPLVVVQCDNIFKLNLSKVLEFHKNVGADMVIVLKETEDVSGFGVAELGANNRITRFIEKPKQEEAPSNLINTGIYIVEPTVIEFFNTFHGKELLKTGKMDFGQHVIPKLIELGYNVYGYIMEEGYWFDIGTPERYLEAMKYLLHTKDYRVLEAEEKIPNVFFQGRSPKSKEFHEDIIIKSKNGSVNFSGVTLIGRHVILGENTFIEDSSIDNYCIIGSNNHISGSAIMDRSYIEEEVKIINSIIGRHVYLERNVTIVNSYIGDNVHIGAHSKLVNAKIWPHEKIPSHAHIENYEVKPHRYLEL</sequence>
<name>A0A7C4NPW4_9CREN</name>
<evidence type="ECO:0000256" key="1">
    <source>
        <dbReference type="ARBA" id="ARBA00007274"/>
    </source>
</evidence>
<dbReference type="SUPFAM" id="SSF53448">
    <property type="entry name" value="Nucleotide-diphospho-sugar transferases"/>
    <property type="match status" value="1"/>
</dbReference>
<dbReference type="EMBL" id="DTBD01000040">
    <property type="protein sequence ID" value="HGQ64590.1"/>
    <property type="molecule type" value="Genomic_DNA"/>
</dbReference>
<proteinExistence type="inferred from homology"/>
<gene>
    <name evidence="5" type="ORF">ENU08_05035</name>
    <name evidence="4" type="ORF">ENU41_07235</name>
</gene>
<dbReference type="Pfam" id="PF25087">
    <property type="entry name" value="GMPPB_C"/>
    <property type="match status" value="1"/>
</dbReference>
<protein>
    <submittedName>
        <fullName evidence="5">NDP-sugar synthase</fullName>
    </submittedName>
</protein>
<dbReference type="InterPro" id="IPR056729">
    <property type="entry name" value="GMPPB_C"/>
</dbReference>
<feature type="domain" description="Mannose-1-phosphate guanyltransferase C-terminal" evidence="3">
    <location>
        <begin position="305"/>
        <end position="402"/>
    </location>
</feature>
<evidence type="ECO:0000259" key="3">
    <source>
        <dbReference type="Pfam" id="PF25087"/>
    </source>
</evidence>
<evidence type="ECO:0000259" key="2">
    <source>
        <dbReference type="Pfam" id="PF00483"/>
    </source>
</evidence>
<dbReference type="Pfam" id="PF00483">
    <property type="entry name" value="NTP_transferase"/>
    <property type="match status" value="1"/>
</dbReference>
<dbReference type="InterPro" id="IPR011004">
    <property type="entry name" value="Trimer_LpxA-like_sf"/>
</dbReference>
<comment type="caution">
    <text evidence="5">The sequence shown here is derived from an EMBL/GenBank/DDBJ whole genome shotgun (WGS) entry which is preliminary data.</text>
</comment>
<dbReference type="Gene3D" id="3.90.550.10">
    <property type="entry name" value="Spore Coat Polysaccharide Biosynthesis Protein SpsA, Chain A"/>
    <property type="match status" value="1"/>
</dbReference>
<dbReference type="PANTHER" id="PTHR22572">
    <property type="entry name" value="SUGAR-1-PHOSPHATE GUANYL TRANSFERASE"/>
    <property type="match status" value="1"/>
</dbReference>
<evidence type="ECO:0000313" key="5">
    <source>
        <dbReference type="EMBL" id="HGQ64590.1"/>
    </source>
</evidence>
<accession>A0A7C4NPW4</accession>
<dbReference type="InterPro" id="IPR050486">
    <property type="entry name" value="Mannose-1P_guanyltransferase"/>
</dbReference>